<name>A0ABD1IYQ4_9TELE</name>
<evidence type="ECO:0000256" key="2">
    <source>
        <dbReference type="ARBA" id="ARBA00008446"/>
    </source>
</evidence>
<comment type="similarity">
    <text evidence="2">Belongs to the TALE/IRO homeobox family.</text>
</comment>
<feature type="compositionally biased region" description="Basic and acidic residues" evidence="7">
    <location>
        <begin position="226"/>
        <end position="242"/>
    </location>
</feature>
<dbReference type="FunFam" id="1.10.10.60:FF:000003">
    <property type="entry name" value="Iroquois-class homeobox protein IRX"/>
    <property type="match status" value="1"/>
</dbReference>
<evidence type="ECO:0000256" key="1">
    <source>
        <dbReference type="ARBA" id="ARBA00004123"/>
    </source>
</evidence>
<comment type="subcellular location">
    <subcellularLocation>
        <location evidence="1 6">Nucleus</location>
    </subcellularLocation>
</comment>
<dbReference type="Pfam" id="PF05920">
    <property type="entry name" value="Homeobox_KN"/>
    <property type="match status" value="1"/>
</dbReference>
<evidence type="ECO:0000259" key="8">
    <source>
        <dbReference type="PROSITE" id="PS50071"/>
    </source>
</evidence>
<dbReference type="AlphaFoldDB" id="A0ABD1IYQ4"/>
<organism evidence="9 10">
    <name type="scientific">Coilia grayii</name>
    <name type="common">Gray's grenadier anchovy</name>
    <dbReference type="NCBI Taxonomy" id="363190"/>
    <lineage>
        <taxon>Eukaryota</taxon>
        <taxon>Metazoa</taxon>
        <taxon>Chordata</taxon>
        <taxon>Craniata</taxon>
        <taxon>Vertebrata</taxon>
        <taxon>Euteleostomi</taxon>
        <taxon>Actinopterygii</taxon>
        <taxon>Neopterygii</taxon>
        <taxon>Teleostei</taxon>
        <taxon>Clupei</taxon>
        <taxon>Clupeiformes</taxon>
        <taxon>Clupeoidei</taxon>
        <taxon>Engraulidae</taxon>
        <taxon>Coilinae</taxon>
        <taxon>Coilia</taxon>
    </lineage>
</organism>
<evidence type="ECO:0000313" key="9">
    <source>
        <dbReference type="EMBL" id="KAL2080077.1"/>
    </source>
</evidence>
<dbReference type="InterPro" id="IPR001356">
    <property type="entry name" value="HD"/>
</dbReference>
<sequence length="434" mass="48165">MSYSQFGYSYTTAPQLLMATNTLSTYCEANSRSLMEPSLATSPQSSLYCPVYESRLLASARHDFNPATAIGVYGSPYTKTQTYGTYTSYGSDATSLYSLGKLERKESATTAHSEVAQSAYYPYDHTFAQYQYGSVDVATRRKNATRETTSTLKAWLQEHKKNPYPTKGEKIMLAIITRMTLTQVSTWFANARRRLKKENKMTWSPRTKNSDDKGCDDDSDDAEEPQPEKIQSEKEMNENRIGVDTDLAQSDLEDFDLTESDGSECEAKRQFHVISHSQGRSNDRIEEAPASVSLAESFGGNEGFHKDCARSLAPDNETAKLFYPQDEARSGPKPKIWSLAQTAISLNQTEYSSCMHRCQLTNPPSPAVAPVLGVADRPQDSPVATLRNWVDGVFHDPLFRQSTLNQTSSDSVLWIGTGLPQDSSLGNVTATQLT</sequence>
<dbReference type="Proteomes" id="UP001591681">
    <property type="component" value="Unassembled WGS sequence"/>
</dbReference>
<keyword evidence="3 6" id="KW-0238">DNA-binding</keyword>
<keyword evidence="4 6" id="KW-0371">Homeobox</keyword>
<feature type="compositionally biased region" description="Acidic residues" evidence="7">
    <location>
        <begin position="214"/>
        <end position="225"/>
    </location>
</feature>
<dbReference type="PANTHER" id="PTHR11211:SF16">
    <property type="entry name" value="IROQUOIS-CLASS HOMEODOMAIN PROTEIN IRX-4"/>
    <property type="match status" value="1"/>
</dbReference>
<dbReference type="GO" id="GO:0003677">
    <property type="term" value="F:DNA binding"/>
    <property type="evidence" value="ECO:0007669"/>
    <property type="project" value="UniProtKB-UniRule"/>
</dbReference>
<dbReference type="InterPro" id="IPR009057">
    <property type="entry name" value="Homeodomain-like_sf"/>
</dbReference>
<evidence type="ECO:0000256" key="3">
    <source>
        <dbReference type="ARBA" id="ARBA00023125"/>
    </source>
</evidence>
<dbReference type="PANTHER" id="PTHR11211">
    <property type="entry name" value="IROQUOIS-CLASS HOMEODOMAIN PROTEIN IRX"/>
    <property type="match status" value="1"/>
</dbReference>
<feature type="domain" description="Homeobox" evidence="8">
    <location>
        <begin position="135"/>
        <end position="198"/>
    </location>
</feature>
<proteinExistence type="inferred from homology"/>
<dbReference type="Gene3D" id="1.10.10.60">
    <property type="entry name" value="Homeodomain-like"/>
    <property type="match status" value="1"/>
</dbReference>
<keyword evidence="5 6" id="KW-0539">Nucleus</keyword>
<dbReference type="PROSITE" id="PS50071">
    <property type="entry name" value="HOMEOBOX_2"/>
    <property type="match status" value="1"/>
</dbReference>
<dbReference type="SUPFAM" id="SSF46689">
    <property type="entry name" value="Homeodomain-like"/>
    <property type="match status" value="1"/>
</dbReference>
<evidence type="ECO:0000256" key="7">
    <source>
        <dbReference type="SAM" id="MobiDB-lite"/>
    </source>
</evidence>
<accession>A0ABD1IYQ4</accession>
<evidence type="ECO:0000256" key="6">
    <source>
        <dbReference type="PROSITE-ProRule" id="PRU00108"/>
    </source>
</evidence>
<keyword evidence="10" id="KW-1185">Reference proteome</keyword>
<dbReference type="GO" id="GO:0005634">
    <property type="term" value="C:nucleus"/>
    <property type="evidence" value="ECO:0007669"/>
    <property type="project" value="UniProtKB-SubCell"/>
</dbReference>
<dbReference type="SMART" id="SM00389">
    <property type="entry name" value="HOX"/>
    <property type="match status" value="1"/>
</dbReference>
<reference evidence="9 10" key="1">
    <citation type="submission" date="2024-09" db="EMBL/GenBank/DDBJ databases">
        <title>A chromosome-level genome assembly of Gray's grenadier anchovy, Coilia grayii.</title>
        <authorList>
            <person name="Fu Z."/>
        </authorList>
    </citation>
    <scope>NUCLEOTIDE SEQUENCE [LARGE SCALE GENOMIC DNA]</scope>
    <source>
        <strain evidence="9">G4</strain>
        <tissue evidence="9">Muscle</tissue>
    </source>
</reference>
<feature type="region of interest" description="Disordered" evidence="7">
    <location>
        <begin position="199"/>
        <end position="242"/>
    </location>
</feature>
<dbReference type="PROSITE" id="PS00027">
    <property type="entry name" value="HOMEOBOX_1"/>
    <property type="match status" value="1"/>
</dbReference>
<dbReference type="InterPro" id="IPR017970">
    <property type="entry name" value="Homeobox_CS"/>
</dbReference>
<protein>
    <recommendedName>
        <fullName evidence="8">Homeobox domain-containing protein</fullName>
    </recommendedName>
</protein>
<dbReference type="InterPro" id="IPR008422">
    <property type="entry name" value="KN_HD"/>
</dbReference>
<evidence type="ECO:0000256" key="4">
    <source>
        <dbReference type="ARBA" id="ARBA00023155"/>
    </source>
</evidence>
<evidence type="ECO:0000313" key="10">
    <source>
        <dbReference type="Proteomes" id="UP001591681"/>
    </source>
</evidence>
<feature type="DNA-binding region" description="Homeobox" evidence="6">
    <location>
        <begin position="137"/>
        <end position="199"/>
    </location>
</feature>
<dbReference type="EMBL" id="JBHFQA010000021">
    <property type="protein sequence ID" value="KAL2080077.1"/>
    <property type="molecule type" value="Genomic_DNA"/>
</dbReference>
<dbReference type="CDD" id="cd00086">
    <property type="entry name" value="homeodomain"/>
    <property type="match status" value="1"/>
</dbReference>
<gene>
    <name evidence="9" type="ORF">ACEWY4_023870</name>
</gene>
<comment type="caution">
    <text evidence="9">The sequence shown here is derived from an EMBL/GenBank/DDBJ whole genome shotgun (WGS) entry which is preliminary data.</text>
</comment>
<evidence type="ECO:0000256" key="5">
    <source>
        <dbReference type="ARBA" id="ARBA00023242"/>
    </source>
</evidence>